<evidence type="ECO:0000313" key="1">
    <source>
        <dbReference type="EMBL" id="CAB1446694.1"/>
    </source>
</evidence>
<dbReference type="Proteomes" id="UP001153269">
    <property type="component" value="Unassembled WGS sequence"/>
</dbReference>
<accession>A0A9N7V9J8</accession>
<protein>
    <submittedName>
        <fullName evidence="1">Uncharacterized protein</fullName>
    </submittedName>
</protein>
<dbReference type="AlphaFoldDB" id="A0A9N7V9J8"/>
<proteinExistence type="predicted"/>
<organism evidence="1 2">
    <name type="scientific">Pleuronectes platessa</name>
    <name type="common">European plaice</name>
    <dbReference type="NCBI Taxonomy" id="8262"/>
    <lineage>
        <taxon>Eukaryota</taxon>
        <taxon>Metazoa</taxon>
        <taxon>Chordata</taxon>
        <taxon>Craniata</taxon>
        <taxon>Vertebrata</taxon>
        <taxon>Euteleostomi</taxon>
        <taxon>Actinopterygii</taxon>
        <taxon>Neopterygii</taxon>
        <taxon>Teleostei</taxon>
        <taxon>Neoteleostei</taxon>
        <taxon>Acanthomorphata</taxon>
        <taxon>Carangaria</taxon>
        <taxon>Pleuronectiformes</taxon>
        <taxon>Pleuronectoidei</taxon>
        <taxon>Pleuronectidae</taxon>
        <taxon>Pleuronectes</taxon>
    </lineage>
</organism>
<name>A0A9N7V9J8_PLEPL</name>
<gene>
    <name evidence="1" type="ORF">PLEPLA_LOCUS34419</name>
</gene>
<evidence type="ECO:0000313" key="2">
    <source>
        <dbReference type="Proteomes" id="UP001153269"/>
    </source>
</evidence>
<dbReference type="EMBL" id="CADEAL010003924">
    <property type="protein sequence ID" value="CAB1446694.1"/>
    <property type="molecule type" value="Genomic_DNA"/>
</dbReference>
<reference evidence="1" key="1">
    <citation type="submission" date="2020-03" db="EMBL/GenBank/DDBJ databases">
        <authorList>
            <person name="Weist P."/>
        </authorList>
    </citation>
    <scope>NUCLEOTIDE SEQUENCE</scope>
</reference>
<comment type="caution">
    <text evidence="1">The sequence shown here is derived from an EMBL/GenBank/DDBJ whole genome shotgun (WGS) entry which is preliminary data.</text>
</comment>
<keyword evidence="2" id="KW-1185">Reference proteome</keyword>
<sequence>MGLRGQVVGRAEVTKVTDLRKPVAATPQQERMCLCVCGRGASRFFPALRCWCEQPKYLSWARKGGGLLFAALLPPVRSSGLEDDGNRLCRLYQEPPLSLVILARCLVGNQPSGLLHGKRKLRRRLSNYIRDPMPLIII</sequence>